<dbReference type="SUPFAM" id="SSF52518">
    <property type="entry name" value="Thiamin diphosphate-binding fold (THDP-binding)"/>
    <property type="match status" value="1"/>
</dbReference>
<proteinExistence type="predicted"/>
<dbReference type="InterPro" id="IPR029061">
    <property type="entry name" value="THDP-binding"/>
</dbReference>
<evidence type="ECO:0000313" key="1">
    <source>
        <dbReference type="EMBL" id="GAI52913.1"/>
    </source>
</evidence>
<feature type="non-terminal residue" evidence="1">
    <location>
        <position position="39"/>
    </location>
</feature>
<gene>
    <name evidence="1" type="ORF">S06H3_64400</name>
</gene>
<organism evidence="1">
    <name type="scientific">marine sediment metagenome</name>
    <dbReference type="NCBI Taxonomy" id="412755"/>
    <lineage>
        <taxon>unclassified sequences</taxon>
        <taxon>metagenomes</taxon>
        <taxon>ecological metagenomes</taxon>
    </lineage>
</organism>
<dbReference type="Gene3D" id="3.40.50.970">
    <property type="match status" value="1"/>
</dbReference>
<dbReference type="EMBL" id="BARV01043002">
    <property type="protein sequence ID" value="GAI52913.1"/>
    <property type="molecule type" value="Genomic_DNA"/>
</dbReference>
<reference evidence="1" key="1">
    <citation type="journal article" date="2014" name="Front. Microbiol.">
        <title>High frequency of phylogenetically diverse reductive dehalogenase-homologous genes in deep subseafloor sedimentary metagenomes.</title>
        <authorList>
            <person name="Kawai M."/>
            <person name="Futagami T."/>
            <person name="Toyoda A."/>
            <person name="Takaki Y."/>
            <person name="Nishi S."/>
            <person name="Hori S."/>
            <person name="Arai W."/>
            <person name="Tsubouchi T."/>
            <person name="Morono Y."/>
            <person name="Uchiyama I."/>
            <person name="Ito T."/>
            <person name="Fujiyama A."/>
            <person name="Inagaki F."/>
            <person name="Takami H."/>
        </authorList>
    </citation>
    <scope>NUCLEOTIDE SEQUENCE</scope>
    <source>
        <strain evidence="1">Expedition CK06-06</strain>
    </source>
</reference>
<protein>
    <recommendedName>
        <fullName evidence="2">Pyruvate flavodoxin/ferredoxin oxidoreductase pyrimidine binding domain-containing protein</fullName>
    </recommendedName>
</protein>
<name>X1PAM3_9ZZZZ</name>
<evidence type="ECO:0008006" key="2">
    <source>
        <dbReference type="Google" id="ProtNLM"/>
    </source>
</evidence>
<sequence>MRQESFKETKILQGNEAIVEGAIAAGCRFFAGYPIPSIA</sequence>
<dbReference type="AlphaFoldDB" id="X1PAM3"/>
<comment type="caution">
    <text evidence="1">The sequence shown here is derived from an EMBL/GenBank/DDBJ whole genome shotgun (WGS) entry which is preliminary data.</text>
</comment>
<accession>X1PAM3</accession>